<sequence length="150" mass="17143">MATLPLAYCMTGCSNDTDYGGFSYFIWANDSDHRITLSVAREYGELVIENEIIEPGESFESERVDGAIAYCPPPSSYIRYVEVVFEDGTKAIYIKGYQPPRDSDYYSRQDPTIDWNYEEEVTASHAVRTRWTYTFTNADYDAAVAQQFAE</sequence>
<dbReference type="EMBL" id="MNQH01000001">
    <property type="protein sequence ID" value="OKY96830.1"/>
    <property type="molecule type" value="Genomic_DNA"/>
</dbReference>
<dbReference type="AlphaFoldDB" id="A0A1Q6FD96"/>
<proteinExistence type="predicted"/>
<dbReference type="RefSeq" id="WP_412214234.1">
    <property type="nucleotide sequence ID" value="NZ_JBKUQJ010000004.1"/>
</dbReference>
<evidence type="ECO:0000313" key="2">
    <source>
        <dbReference type="Proteomes" id="UP000187417"/>
    </source>
</evidence>
<evidence type="ECO:0000313" key="1">
    <source>
        <dbReference type="EMBL" id="OKY96830.1"/>
    </source>
</evidence>
<accession>A0A1Q6FD96</accession>
<name>A0A1Q6FD96_9BACT</name>
<comment type="caution">
    <text evidence="1">The sequence shown here is derived from an EMBL/GenBank/DDBJ whole genome shotgun (WGS) entry which is preliminary data.</text>
</comment>
<organism evidence="1 2">
    <name type="scientific">Alistipes putredinis</name>
    <dbReference type="NCBI Taxonomy" id="28117"/>
    <lineage>
        <taxon>Bacteria</taxon>
        <taxon>Pseudomonadati</taxon>
        <taxon>Bacteroidota</taxon>
        <taxon>Bacteroidia</taxon>
        <taxon>Bacteroidales</taxon>
        <taxon>Rikenellaceae</taxon>
        <taxon>Alistipes</taxon>
    </lineage>
</organism>
<reference evidence="1 2" key="1">
    <citation type="journal article" date="2016" name="Nat. Biotechnol.">
        <title>Measurement of bacterial replication rates in microbial communities.</title>
        <authorList>
            <person name="Brown C.T."/>
            <person name="Olm M.R."/>
            <person name="Thomas B.C."/>
            <person name="Banfield J.F."/>
        </authorList>
    </citation>
    <scope>NUCLEOTIDE SEQUENCE [LARGE SCALE GENOMIC DNA]</scope>
    <source>
        <strain evidence="1">CAG:67_53_122</strain>
    </source>
</reference>
<gene>
    <name evidence="1" type="ORF">BHV66_01910</name>
</gene>
<dbReference type="Proteomes" id="UP000187417">
    <property type="component" value="Unassembled WGS sequence"/>
</dbReference>
<protein>
    <submittedName>
        <fullName evidence="1">Uncharacterized protein</fullName>
    </submittedName>
</protein>